<comment type="caution">
    <text evidence="1">The sequence shown here is derived from an EMBL/GenBank/DDBJ whole genome shotgun (WGS) entry which is preliminary data.</text>
</comment>
<accession>A0ACB0JVT4</accession>
<proteinExistence type="predicted"/>
<dbReference type="Proteomes" id="UP001177021">
    <property type="component" value="Unassembled WGS sequence"/>
</dbReference>
<dbReference type="EMBL" id="CASHSV030000109">
    <property type="protein sequence ID" value="CAJ2649237.1"/>
    <property type="molecule type" value="Genomic_DNA"/>
</dbReference>
<keyword evidence="2" id="KW-1185">Reference proteome</keyword>
<reference evidence="1" key="1">
    <citation type="submission" date="2023-10" db="EMBL/GenBank/DDBJ databases">
        <authorList>
            <person name="Rodriguez Cubillos JULIANA M."/>
            <person name="De Vega J."/>
        </authorList>
    </citation>
    <scope>NUCLEOTIDE SEQUENCE</scope>
</reference>
<evidence type="ECO:0000313" key="1">
    <source>
        <dbReference type="EMBL" id="CAJ2649237.1"/>
    </source>
</evidence>
<protein>
    <submittedName>
        <fullName evidence="1">Uncharacterized protein</fullName>
    </submittedName>
</protein>
<sequence length="1282" mass="146058">MSIISWNCRGLGNLSSVPKFKYLIRYYNPDAIFLCETLVHRNKIEELRILLGFENCFAVDREGRGGGVALLWKSTIHCNITNYSSNHINVEIDDAHRGTWRLTGFYGYPGGSRRRDSWNFLRRLSQSSQLPWCIIGDFNDILDAIEKKGRSERPNWLINGFRQAILDSGLSDVHMDGYPFTWFKSLGTPRAVEERLDRALANEAWFQLFPNAKLENLVAPASDHYPILLDRDPIIRSCRARRKFKFENAWCIETELDDVVHRSWLSTLERPIMPRLEVCAEDLSQWSKNHCHNFKIEIEDCRKKLQQARDQGSVSNANYVNALRKRMTHLLVQDDLFWRQRAKNHWYRDGDLNTRFFHASATSRRKVNRISYLKDDSGLRTTDISGMCNLAKNYFDELFQKQASTRGPVISTIMPTIFDDDNEKLTSPFKIEEFKEALFSMHSDKCPGPDGFNPGFYQHFWNLCSQDIFHECCSWLHSGQFPPTLNMTNISLIPKGEVQSTMKDWRPIALCNVLYKLVSKVLTNRLKRVLDKCISDNQSAFVPDRSILDNAMVAIEVVHFMKSKTRGKLGNVALKLDISKAYDRIDWDYLKEVMIKMGFSHQWVKWVMMCVESVDYSVIVNDDMVGPIIPGRGLRQGDPLSPYLFIICAEGLSSLIKQAEARGDIHGIKICKNAPIISHLLFADDCFLFFRANEHEAYIMKNILSTYEAASGQAISLPKSEIFCSRNVPQVVQNSITNILGVQAVLGTGKYLGLPSMVGRSKKETFNYIKDRVWRKINSWSSKCLSKAGREVLIKSVLQAIPSYVMSIFLIPGSLIDAIEKMMNSFWWGHSGSNNKARYFPHSNFLASSLGHNPSYVWRSISSAKFLVRAGARWCIGSGENISILGESWVQGGTLISASNPSVMHLQNIKVKHLISNTTKEWDSHVINNIFDQGTADAILRTPLFQQVTSDKLVWKAEKKGNYTVKSAYRLCVEELLDTSHLSCPGFWSGIWRLKVPPKVKNLLWRICRGCFPTRARLRDKAVKTTTTAATSIFLLLQQLDEQQATHMAALMWSIWKHRNLKLWQDVTETSSQVVARAIKLIEDWNNTHKAASRQQPEGTRSDNSNASELRSIDRSVQAPIRWRKPATGRYKCNIDASFSSHSNQVGIGICIRDDEGRYVLAKSMWLSPICNVDIGEALGLFHAIKWVSELQLDAVDFALDSKLVVDYFNKGGCDITEFGDIIGECKRCFSLFFTNSHVEFNRRQANEVAHALARVATSLASSNIFIDVPTCISQLIMNEML</sequence>
<name>A0ACB0JVT4_TRIPR</name>
<evidence type="ECO:0000313" key="2">
    <source>
        <dbReference type="Proteomes" id="UP001177021"/>
    </source>
</evidence>
<gene>
    <name evidence="1" type="ORF">MILVUS5_LOCUS17406</name>
</gene>
<organism evidence="1 2">
    <name type="scientific">Trifolium pratense</name>
    <name type="common">Red clover</name>
    <dbReference type="NCBI Taxonomy" id="57577"/>
    <lineage>
        <taxon>Eukaryota</taxon>
        <taxon>Viridiplantae</taxon>
        <taxon>Streptophyta</taxon>
        <taxon>Embryophyta</taxon>
        <taxon>Tracheophyta</taxon>
        <taxon>Spermatophyta</taxon>
        <taxon>Magnoliopsida</taxon>
        <taxon>eudicotyledons</taxon>
        <taxon>Gunneridae</taxon>
        <taxon>Pentapetalae</taxon>
        <taxon>rosids</taxon>
        <taxon>fabids</taxon>
        <taxon>Fabales</taxon>
        <taxon>Fabaceae</taxon>
        <taxon>Papilionoideae</taxon>
        <taxon>50 kb inversion clade</taxon>
        <taxon>NPAAA clade</taxon>
        <taxon>Hologalegina</taxon>
        <taxon>IRL clade</taxon>
        <taxon>Trifolieae</taxon>
        <taxon>Trifolium</taxon>
    </lineage>
</organism>